<dbReference type="AlphaFoldDB" id="A0A4R8H269"/>
<organism evidence="2 3">
    <name type="scientific">Orenia marismortui</name>
    <dbReference type="NCBI Taxonomy" id="46469"/>
    <lineage>
        <taxon>Bacteria</taxon>
        <taxon>Bacillati</taxon>
        <taxon>Bacillota</taxon>
        <taxon>Clostridia</taxon>
        <taxon>Halanaerobiales</taxon>
        <taxon>Halobacteroidaceae</taxon>
        <taxon>Orenia</taxon>
    </lineage>
</organism>
<keyword evidence="3" id="KW-1185">Reference proteome</keyword>
<dbReference type="RefSeq" id="WP_134117374.1">
    <property type="nucleotide sequence ID" value="NZ_SOEG01000019.1"/>
</dbReference>
<evidence type="ECO:0000313" key="3">
    <source>
        <dbReference type="Proteomes" id="UP000295832"/>
    </source>
</evidence>
<feature type="transmembrane region" description="Helical" evidence="1">
    <location>
        <begin position="6"/>
        <end position="26"/>
    </location>
</feature>
<keyword evidence="1" id="KW-0812">Transmembrane</keyword>
<reference evidence="2 3" key="1">
    <citation type="submission" date="2019-03" db="EMBL/GenBank/DDBJ databases">
        <title>Subsurface microbial communities from deep shales in Ohio and West Virginia, USA.</title>
        <authorList>
            <person name="Wrighton K."/>
        </authorList>
    </citation>
    <scope>NUCLEOTIDE SEQUENCE [LARGE SCALE GENOMIC DNA]</scope>
    <source>
        <strain evidence="2 3">MSL 6dP</strain>
    </source>
</reference>
<protein>
    <submittedName>
        <fullName evidence="2">Uncharacterized protein</fullName>
    </submittedName>
</protein>
<proteinExistence type="predicted"/>
<accession>A0A4R8H269</accession>
<keyword evidence="1" id="KW-0472">Membrane</keyword>
<dbReference type="Proteomes" id="UP000295832">
    <property type="component" value="Unassembled WGS sequence"/>
</dbReference>
<dbReference type="EMBL" id="SOEG01000019">
    <property type="protein sequence ID" value="TDX49191.1"/>
    <property type="molecule type" value="Genomic_DNA"/>
</dbReference>
<gene>
    <name evidence="2" type="ORF">C7959_11912</name>
</gene>
<evidence type="ECO:0000313" key="2">
    <source>
        <dbReference type="EMBL" id="TDX49191.1"/>
    </source>
</evidence>
<sequence>MNKKKIVIGVILFLIIGLMVANWYIGNMAEMKLEDRMTKEMKEADSSFKLEYDDLTVNPILAKVTYNNLVLSDEEGTVYIYADKLTTKLSYSDLFELGKKGKLKELHTLDINLSNLNLEVYEDMVYAIDFEDIDLNFEGLIPLQHLEKEAQVFSGEKQQLSLAVNGLKLDLPIAFKEMLGSSELEQKFTEVDEISFDISYNPNKKEISIQNYKIDSPLVVANVSEVFHYSGDRLENLTIKDLSGAGDFEFRGNGMQFGEASTVGRYTLGNIKSSSEFNNNLNQRIMKEAPQDIKTAWVESWKNLGEGKADFKLEGFKVELDGQLKERLSYHPLVLMTGIDISEIALDNWEISYSIEDNNMDIDKWKLDSSIIDLDISGDLNINKDNIKLSQINDLEVRIGDLTPNMKMILKRFEMRLGQEFPSDGEDILLELSGPLGKPNIKGLDI</sequence>
<keyword evidence="1" id="KW-1133">Transmembrane helix</keyword>
<evidence type="ECO:0000256" key="1">
    <source>
        <dbReference type="SAM" id="Phobius"/>
    </source>
</evidence>
<name>A0A4R8H269_9FIRM</name>
<comment type="caution">
    <text evidence="2">The sequence shown here is derived from an EMBL/GenBank/DDBJ whole genome shotgun (WGS) entry which is preliminary data.</text>
</comment>